<keyword evidence="8" id="KW-0238">DNA-binding</keyword>
<feature type="domain" description="C2H2-type" evidence="13">
    <location>
        <begin position="388"/>
        <end position="415"/>
    </location>
</feature>
<evidence type="ECO:0000256" key="8">
    <source>
        <dbReference type="ARBA" id="ARBA00023125"/>
    </source>
</evidence>
<dbReference type="FunFam" id="3.30.160.60:FF:003017">
    <property type="entry name" value="Si:cabz01054396.2"/>
    <property type="match status" value="1"/>
</dbReference>
<feature type="domain" description="C2H2-type" evidence="13">
    <location>
        <begin position="304"/>
        <end position="331"/>
    </location>
</feature>
<evidence type="ECO:0000256" key="4">
    <source>
        <dbReference type="ARBA" id="ARBA00022737"/>
    </source>
</evidence>
<dbReference type="EMBL" id="JASPKY010000539">
    <property type="protein sequence ID" value="KAK9693553.1"/>
    <property type="molecule type" value="Genomic_DNA"/>
</dbReference>
<feature type="domain" description="C2H2-type" evidence="13">
    <location>
        <begin position="444"/>
        <end position="471"/>
    </location>
</feature>
<feature type="domain" description="C2H2-type" evidence="13">
    <location>
        <begin position="182"/>
        <end position="209"/>
    </location>
</feature>
<dbReference type="GO" id="GO:0000981">
    <property type="term" value="F:DNA-binding transcription factor activity, RNA polymerase II-specific"/>
    <property type="evidence" value="ECO:0007669"/>
    <property type="project" value="TreeGrafter"/>
</dbReference>
<keyword evidence="7" id="KW-0805">Transcription regulation</keyword>
<keyword evidence="5 11" id="KW-0863">Zinc-finger</keyword>
<feature type="binding site" evidence="12">
    <location>
        <position position="10"/>
    </location>
    <ligand>
        <name>Zn(2+)</name>
        <dbReference type="ChEBI" id="CHEBI:29105"/>
    </ligand>
</feature>
<evidence type="ECO:0000256" key="6">
    <source>
        <dbReference type="ARBA" id="ARBA00022833"/>
    </source>
</evidence>
<evidence type="ECO:0000256" key="3">
    <source>
        <dbReference type="ARBA" id="ARBA00022723"/>
    </source>
</evidence>
<dbReference type="SUPFAM" id="SSF57667">
    <property type="entry name" value="beta-beta-alpha zinc fingers"/>
    <property type="match status" value="6"/>
</dbReference>
<dbReference type="FunFam" id="3.30.160.60:FF:000933">
    <property type="entry name" value="zinc finger protein 771"/>
    <property type="match status" value="1"/>
</dbReference>
<dbReference type="FunFam" id="3.30.160.60:FF:000110">
    <property type="entry name" value="Zinc finger protein-like"/>
    <property type="match status" value="1"/>
</dbReference>
<name>A0AAW1IV53_POPJA</name>
<protein>
    <submittedName>
        <fullName evidence="15">Zinc finger, C2H2 type</fullName>
    </submittedName>
</protein>
<keyword evidence="10" id="KW-0539">Nucleus</keyword>
<dbReference type="GO" id="GO:0000785">
    <property type="term" value="C:chromatin"/>
    <property type="evidence" value="ECO:0007669"/>
    <property type="project" value="TreeGrafter"/>
</dbReference>
<dbReference type="InterPro" id="IPR012934">
    <property type="entry name" value="Znf_AD"/>
</dbReference>
<dbReference type="SMART" id="SM00868">
    <property type="entry name" value="zf-AD"/>
    <property type="match status" value="1"/>
</dbReference>
<dbReference type="PANTHER" id="PTHR14003">
    <property type="entry name" value="TRANSCRIPTIONAL REPRESSOR PROTEIN YY"/>
    <property type="match status" value="1"/>
</dbReference>
<evidence type="ECO:0000256" key="9">
    <source>
        <dbReference type="ARBA" id="ARBA00023163"/>
    </source>
</evidence>
<evidence type="ECO:0000256" key="7">
    <source>
        <dbReference type="ARBA" id="ARBA00023015"/>
    </source>
</evidence>
<dbReference type="PROSITE" id="PS50157">
    <property type="entry name" value="ZINC_FINGER_C2H2_2"/>
    <property type="match status" value="10"/>
</dbReference>
<sequence>MKFDVICRICLVEKSGLKPIFNACVPNMIMSLAAVQVIQGDGLPNQICTQCLQIVNRSFTFKQQCEKSDNVLRQYLDSLNMHISLDNSQSIISDVKNDTLFVSNEVLQQSSIFNDIFNDEQTHSLVDSFTVQNADLAETMQSLRTIAEQCLPETWDNEQNLINAHENSENNSCPQFTLDQLYKCQFCEESFKDEWSLGVHIKIHTGQAKYYCGICGKECNTPAALNKHIAVHGVERNDKRKNVCNLCGKECIDLKCLKKHYKEDHFEQSNLFEKRYSCNICGKSYKYSKLLTIHMRSHSGERPLSCEMCGKTFSLPSSLHKHRLIHSSEKIHKCALCGKTFNQSSNLAVHIRTHTGEKPYVCNICGKKCVSNVNLKVHLRTHSGEKPFHCMKCESSFATKGQLRKHNLRHTGELPYKCWHCGKAFRQKDTCDTHMRYHTGERPYLCTLCPKKYIAASHLRVHMRTHTGEKKYQCNICTKAFTEHKTLKSHVLTHTGQRPYSWQYCMIDKVSILIVERVFLIFNCGNACFFI</sequence>
<dbReference type="PROSITE" id="PS51915">
    <property type="entry name" value="ZAD"/>
    <property type="match status" value="1"/>
</dbReference>
<gene>
    <name evidence="15" type="ORF">QE152_g34128</name>
</gene>
<evidence type="ECO:0000259" key="14">
    <source>
        <dbReference type="PROSITE" id="PS51915"/>
    </source>
</evidence>
<dbReference type="GO" id="GO:0008270">
    <property type="term" value="F:zinc ion binding"/>
    <property type="evidence" value="ECO:0007669"/>
    <property type="project" value="UniProtKB-UniRule"/>
</dbReference>
<comment type="caution">
    <text evidence="15">The sequence shown here is derived from an EMBL/GenBank/DDBJ whole genome shotgun (WGS) entry which is preliminary data.</text>
</comment>
<dbReference type="FunFam" id="3.30.160.60:FF:000065">
    <property type="entry name" value="B-cell CLL/lymphoma 6, member B"/>
    <property type="match status" value="1"/>
</dbReference>
<dbReference type="GO" id="GO:0031519">
    <property type="term" value="C:PcG protein complex"/>
    <property type="evidence" value="ECO:0007669"/>
    <property type="project" value="TreeGrafter"/>
</dbReference>
<keyword evidence="16" id="KW-1185">Reference proteome</keyword>
<comment type="similarity">
    <text evidence="2">Belongs to the krueppel C2H2-type zinc-finger protein family.</text>
</comment>
<dbReference type="Pfam" id="PF00096">
    <property type="entry name" value="zf-C2H2"/>
    <property type="match status" value="8"/>
</dbReference>
<dbReference type="GO" id="GO:0005667">
    <property type="term" value="C:transcription regulator complex"/>
    <property type="evidence" value="ECO:0007669"/>
    <property type="project" value="TreeGrafter"/>
</dbReference>
<feature type="domain" description="C2H2-type" evidence="13">
    <location>
        <begin position="332"/>
        <end position="359"/>
    </location>
</feature>
<keyword evidence="6 12" id="KW-0862">Zinc</keyword>
<dbReference type="GO" id="GO:0032502">
    <property type="term" value="P:developmental process"/>
    <property type="evidence" value="ECO:0007669"/>
    <property type="project" value="UniProtKB-ARBA"/>
</dbReference>
<feature type="domain" description="C2H2-type" evidence="13">
    <location>
        <begin position="416"/>
        <end position="443"/>
    </location>
</feature>
<evidence type="ECO:0000256" key="1">
    <source>
        <dbReference type="ARBA" id="ARBA00004123"/>
    </source>
</evidence>
<organism evidence="15 16">
    <name type="scientific">Popillia japonica</name>
    <name type="common">Japanese beetle</name>
    <dbReference type="NCBI Taxonomy" id="7064"/>
    <lineage>
        <taxon>Eukaryota</taxon>
        <taxon>Metazoa</taxon>
        <taxon>Ecdysozoa</taxon>
        <taxon>Arthropoda</taxon>
        <taxon>Hexapoda</taxon>
        <taxon>Insecta</taxon>
        <taxon>Pterygota</taxon>
        <taxon>Neoptera</taxon>
        <taxon>Endopterygota</taxon>
        <taxon>Coleoptera</taxon>
        <taxon>Polyphaga</taxon>
        <taxon>Scarabaeiformia</taxon>
        <taxon>Scarabaeidae</taxon>
        <taxon>Rutelinae</taxon>
        <taxon>Popillia</taxon>
    </lineage>
</organism>
<keyword evidence="9" id="KW-0804">Transcription</keyword>
<evidence type="ECO:0000313" key="16">
    <source>
        <dbReference type="Proteomes" id="UP001458880"/>
    </source>
</evidence>
<evidence type="ECO:0000256" key="2">
    <source>
        <dbReference type="ARBA" id="ARBA00006991"/>
    </source>
</evidence>
<feature type="domain" description="C2H2-type" evidence="13">
    <location>
        <begin position="276"/>
        <end position="303"/>
    </location>
</feature>
<dbReference type="SMART" id="SM00355">
    <property type="entry name" value="ZnF_C2H2"/>
    <property type="match status" value="11"/>
</dbReference>
<evidence type="ECO:0000256" key="10">
    <source>
        <dbReference type="ARBA" id="ARBA00023242"/>
    </source>
</evidence>
<feature type="domain" description="ZAD" evidence="14">
    <location>
        <begin position="5"/>
        <end position="75"/>
    </location>
</feature>
<dbReference type="Proteomes" id="UP001458880">
    <property type="component" value="Unassembled WGS sequence"/>
</dbReference>
<dbReference type="InterPro" id="IPR013087">
    <property type="entry name" value="Znf_C2H2_type"/>
</dbReference>
<dbReference type="AlphaFoldDB" id="A0AAW1IV53"/>
<dbReference type="Gene3D" id="3.40.1800.20">
    <property type="match status" value="1"/>
</dbReference>
<dbReference type="Pfam" id="PF07776">
    <property type="entry name" value="zf-AD"/>
    <property type="match status" value="1"/>
</dbReference>
<dbReference type="SUPFAM" id="SSF57716">
    <property type="entry name" value="Glucocorticoid receptor-like (DNA-binding domain)"/>
    <property type="match status" value="1"/>
</dbReference>
<dbReference type="FunFam" id="3.30.160.60:FF:002343">
    <property type="entry name" value="Zinc finger protein 33A"/>
    <property type="match status" value="1"/>
</dbReference>
<feature type="binding site" evidence="12">
    <location>
        <position position="51"/>
    </location>
    <ligand>
        <name>Zn(2+)</name>
        <dbReference type="ChEBI" id="CHEBI:29105"/>
    </ligand>
</feature>
<feature type="binding site" evidence="12">
    <location>
        <position position="48"/>
    </location>
    <ligand>
        <name>Zn(2+)</name>
        <dbReference type="ChEBI" id="CHEBI:29105"/>
    </ligand>
</feature>
<evidence type="ECO:0000313" key="15">
    <source>
        <dbReference type="EMBL" id="KAK9693553.1"/>
    </source>
</evidence>
<evidence type="ECO:0000259" key="13">
    <source>
        <dbReference type="PROSITE" id="PS50157"/>
    </source>
</evidence>
<dbReference type="GO" id="GO:0000978">
    <property type="term" value="F:RNA polymerase II cis-regulatory region sequence-specific DNA binding"/>
    <property type="evidence" value="ECO:0007669"/>
    <property type="project" value="TreeGrafter"/>
</dbReference>
<dbReference type="PANTHER" id="PTHR14003:SF23">
    <property type="entry name" value="ZINC FINGER PROTEIN 143"/>
    <property type="match status" value="1"/>
</dbReference>
<feature type="domain" description="C2H2-type" evidence="13">
    <location>
        <begin position="360"/>
        <end position="387"/>
    </location>
</feature>
<proteinExistence type="inferred from homology"/>
<reference evidence="15 16" key="1">
    <citation type="journal article" date="2024" name="BMC Genomics">
        <title>De novo assembly and annotation of Popillia japonica's genome with initial clues to its potential as an invasive pest.</title>
        <authorList>
            <person name="Cucini C."/>
            <person name="Boschi S."/>
            <person name="Funari R."/>
            <person name="Cardaioli E."/>
            <person name="Iannotti N."/>
            <person name="Marturano G."/>
            <person name="Paoli F."/>
            <person name="Bruttini M."/>
            <person name="Carapelli A."/>
            <person name="Frati F."/>
            <person name="Nardi F."/>
        </authorList>
    </citation>
    <scope>NUCLEOTIDE SEQUENCE [LARGE SCALE GENOMIC DNA]</scope>
    <source>
        <strain evidence="15">DMR45628</strain>
    </source>
</reference>
<comment type="subcellular location">
    <subcellularLocation>
        <location evidence="1">Nucleus</location>
    </subcellularLocation>
</comment>
<dbReference type="PROSITE" id="PS00028">
    <property type="entry name" value="ZINC_FINGER_C2H2_1"/>
    <property type="match status" value="10"/>
</dbReference>
<accession>A0AAW1IV53</accession>
<evidence type="ECO:0000256" key="5">
    <source>
        <dbReference type="ARBA" id="ARBA00022771"/>
    </source>
</evidence>
<feature type="domain" description="C2H2-type" evidence="13">
    <location>
        <begin position="210"/>
        <end position="237"/>
    </location>
</feature>
<keyword evidence="4" id="KW-0677">Repeat</keyword>
<dbReference type="Gene3D" id="3.30.160.60">
    <property type="entry name" value="Classic Zinc Finger"/>
    <property type="match status" value="10"/>
</dbReference>
<evidence type="ECO:0000256" key="12">
    <source>
        <dbReference type="PROSITE-ProRule" id="PRU01263"/>
    </source>
</evidence>
<dbReference type="FunFam" id="3.30.160.60:FF:000287">
    <property type="entry name" value="PR domain zinc finger protein 10"/>
    <property type="match status" value="1"/>
</dbReference>
<dbReference type="InterPro" id="IPR036236">
    <property type="entry name" value="Znf_C2H2_sf"/>
</dbReference>
<dbReference type="FunFam" id="3.30.160.60:FF:001009">
    <property type="entry name" value="Zinc finger protein 26"/>
    <property type="match status" value="1"/>
</dbReference>
<feature type="binding site" evidence="12">
    <location>
        <position position="7"/>
    </location>
    <ligand>
        <name>Zn(2+)</name>
        <dbReference type="ChEBI" id="CHEBI:29105"/>
    </ligand>
</feature>
<evidence type="ECO:0000256" key="11">
    <source>
        <dbReference type="PROSITE-ProRule" id="PRU00042"/>
    </source>
</evidence>
<feature type="domain" description="C2H2-type" evidence="13">
    <location>
        <begin position="472"/>
        <end position="499"/>
    </location>
</feature>
<keyword evidence="3 12" id="KW-0479">Metal-binding</keyword>
<dbReference type="FunFam" id="3.30.160.60:FF:000202">
    <property type="entry name" value="Zinc finger protein 574"/>
    <property type="match status" value="1"/>
</dbReference>